<feature type="compositionally biased region" description="Low complexity" evidence="1">
    <location>
        <begin position="44"/>
        <end position="57"/>
    </location>
</feature>
<sequence length="193" mass="20651">MRSQTTSSSKNLTTVIDFNRNRSNESTEAVGNMKGNIDSNNQFSSSASSCSGMSAHSAEGRGVPISPKKMPATPPRDAGSPASFGYGATPPSSQPSSFFSNSAVPIFPSMKMMASSWRTKDEAQASVFRSPPNTMLSSRSSSGGSGINAFFSIQRCNAFDEDDMIDDEEDEVFCYSDDEEDDDDNDMAGMFGC</sequence>
<gene>
    <name evidence="2" type="ORF">FRACYDRAFT_272689</name>
</gene>
<feature type="region of interest" description="Disordered" evidence="1">
    <location>
        <begin position="1"/>
        <end position="97"/>
    </location>
</feature>
<reference evidence="2 3" key="1">
    <citation type="submission" date="2016-09" db="EMBL/GenBank/DDBJ databases">
        <title>Extensive genetic diversity and differential bi-allelic expression allows diatom success in the polar Southern Ocean.</title>
        <authorList>
            <consortium name="DOE Joint Genome Institute"/>
            <person name="Mock T."/>
            <person name="Otillar R.P."/>
            <person name="Strauss J."/>
            <person name="Dupont C."/>
            <person name="Frickenhaus S."/>
            <person name="Maumus F."/>
            <person name="Mcmullan M."/>
            <person name="Sanges R."/>
            <person name="Schmutz J."/>
            <person name="Toseland A."/>
            <person name="Valas R."/>
            <person name="Veluchamy A."/>
            <person name="Ward B.J."/>
            <person name="Allen A."/>
            <person name="Barry K."/>
            <person name="Falciatore A."/>
            <person name="Ferrante M."/>
            <person name="Fortunato A.E."/>
            <person name="Gloeckner G."/>
            <person name="Gruber A."/>
            <person name="Hipkin R."/>
            <person name="Janech M."/>
            <person name="Kroth P."/>
            <person name="Leese F."/>
            <person name="Lindquist E."/>
            <person name="Lyon B.R."/>
            <person name="Martin J."/>
            <person name="Mayer C."/>
            <person name="Parker M."/>
            <person name="Quesneville H."/>
            <person name="Raymond J."/>
            <person name="Uhlig C."/>
            <person name="Valentin K.U."/>
            <person name="Worden A.Z."/>
            <person name="Armbrust E.V."/>
            <person name="Bowler C."/>
            <person name="Green B."/>
            <person name="Moulton V."/>
            <person name="Van Oosterhout C."/>
            <person name="Grigoriev I."/>
        </authorList>
    </citation>
    <scope>NUCLEOTIDE SEQUENCE [LARGE SCALE GENOMIC DNA]</scope>
    <source>
        <strain evidence="2 3">CCMP1102</strain>
    </source>
</reference>
<feature type="compositionally biased region" description="Polar residues" evidence="1">
    <location>
        <begin position="1"/>
        <end position="16"/>
    </location>
</feature>
<dbReference type="Proteomes" id="UP000095751">
    <property type="component" value="Unassembled WGS sequence"/>
</dbReference>
<protein>
    <submittedName>
        <fullName evidence="2">Uncharacterized protein</fullName>
    </submittedName>
</protein>
<accession>A0A1E7EL45</accession>
<proteinExistence type="predicted"/>
<dbReference type="EMBL" id="KV784405">
    <property type="protein sequence ID" value="OEU06606.1"/>
    <property type="molecule type" value="Genomic_DNA"/>
</dbReference>
<evidence type="ECO:0000313" key="3">
    <source>
        <dbReference type="Proteomes" id="UP000095751"/>
    </source>
</evidence>
<name>A0A1E7EL45_9STRA</name>
<dbReference type="AlphaFoldDB" id="A0A1E7EL45"/>
<organism evidence="2 3">
    <name type="scientific">Fragilariopsis cylindrus CCMP1102</name>
    <dbReference type="NCBI Taxonomy" id="635003"/>
    <lineage>
        <taxon>Eukaryota</taxon>
        <taxon>Sar</taxon>
        <taxon>Stramenopiles</taxon>
        <taxon>Ochrophyta</taxon>
        <taxon>Bacillariophyta</taxon>
        <taxon>Bacillariophyceae</taxon>
        <taxon>Bacillariophycidae</taxon>
        <taxon>Bacillariales</taxon>
        <taxon>Bacillariaceae</taxon>
        <taxon>Fragilariopsis</taxon>
    </lineage>
</organism>
<dbReference type="InParanoid" id="A0A1E7EL45"/>
<keyword evidence="3" id="KW-1185">Reference proteome</keyword>
<evidence type="ECO:0000256" key="1">
    <source>
        <dbReference type="SAM" id="MobiDB-lite"/>
    </source>
</evidence>
<evidence type="ECO:0000313" key="2">
    <source>
        <dbReference type="EMBL" id="OEU06606.1"/>
    </source>
</evidence>
<dbReference type="KEGG" id="fcy:FRACYDRAFT_272689"/>